<dbReference type="SUPFAM" id="SSF53756">
    <property type="entry name" value="UDP-Glycosyltransferase/glycogen phosphorylase"/>
    <property type="match status" value="1"/>
</dbReference>
<feature type="domain" description="Glycosyltransferase subfamily 4-like N-terminal" evidence="2">
    <location>
        <begin position="26"/>
        <end position="177"/>
    </location>
</feature>
<dbReference type="Proteomes" id="UP000487221">
    <property type="component" value="Unassembled WGS sequence"/>
</dbReference>
<dbReference type="InterPro" id="IPR001296">
    <property type="entry name" value="Glyco_trans_1"/>
</dbReference>
<dbReference type="PANTHER" id="PTHR45947">
    <property type="entry name" value="SULFOQUINOVOSYL TRANSFERASE SQD2"/>
    <property type="match status" value="1"/>
</dbReference>
<evidence type="ECO:0000313" key="6">
    <source>
        <dbReference type="Proteomes" id="UP000487221"/>
    </source>
</evidence>
<dbReference type="Pfam" id="PF13439">
    <property type="entry name" value="Glyco_transf_4"/>
    <property type="match status" value="1"/>
</dbReference>
<gene>
    <name evidence="3" type="primary">mfpsA</name>
    <name evidence="3" type="ORF">ERS417307_02090</name>
    <name evidence="4" type="ORF">GAQ44_20680</name>
</gene>
<dbReference type="InterPro" id="IPR028098">
    <property type="entry name" value="Glyco_trans_4-like_N"/>
</dbReference>
<organism evidence="3 5">
    <name type="scientific">Bacteroides uniformis</name>
    <dbReference type="NCBI Taxonomy" id="820"/>
    <lineage>
        <taxon>Bacteria</taxon>
        <taxon>Pseudomonadati</taxon>
        <taxon>Bacteroidota</taxon>
        <taxon>Bacteroidia</taxon>
        <taxon>Bacteroidales</taxon>
        <taxon>Bacteroidaceae</taxon>
        <taxon>Bacteroides</taxon>
    </lineage>
</organism>
<proteinExistence type="predicted"/>
<evidence type="ECO:0000313" key="4">
    <source>
        <dbReference type="EMBL" id="KAB4180265.1"/>
    </source>
</evidence>
<dbReference type="AlphaFoldDB" id="A0A174GMY2"/>
<evidence type="ECO:0000259" key="2">
    <source>
        <dbReference type="Pfam" id="PF13439"/>
    </source>
</evidence>
<dbReference type="PANTHER" id="PTHR45947:SF3">
    <property type="entry name" value="SULFOQUINOVOSYL TRANSFERASE SQD2"/>
    <property type="match status" value="1"/>
</dbReference>
<reference evidence="4 6" key="2">
    <citation type="journal article" date="2019" name="Nat. Med.">
        <title>A library of human gut bacterial isolates paired with longitudinal multiomics data enables mechanistic microbiome research.</title>
        <authorList>
            <person name="Poyet M."/>
            <person name="Groussin M."/>
            <person name="Gibbons S.M."/>
            <person name="Avila-Pacheco J."/>
            <person name="Jiang X."/>
            <person name="Kearney S.M."/>
            <person name="Perrotta A.R."/>
            <person name="Berdy B."/>
            <person name="Zhao S."/>
            <person name="Lieberman T.D."/>
            <person name="Swanson P.K."/>
            <person name="Smith M."/>
            <person name="Roesemann S."/>
            <person name="Alexander J.E."/>
            <person name="Rich S.A."/>
            <person name="Livny J."/>
            <person name="Vlamakis H."/>
            <person name="Clish C."/>
            <person name="Bullock K."/>
            <person name="Deik A."/>
            <person name="Scott J."/>
            <person name="Pierce K.A."/>
            <person name="Xavier R.J."/>
            <person name="Alm E.J."/>
        </authorList>
    </citation>
    <scope>NUCLEOTIDE SEQUENCE [LARGE SCALE GENOMIC DNA]</scope>
    <source>
        <strain evidence="4 6">BIOML-A19</strain>
    </source>
</reference>
<dbReference type="InterPro" id="IPR050194">
    <property type="entry name" value="Glycosyltransferase_grp1"/>
</dbReference>
<feature type="domain" description="Glycosyl transferase family 1" evidence="1">
    <location>
        <begin position="208"/>
        <end position="365"/>
    </location>
</feature>
<dbReference type="Proteomes" id="UP000095419">
    <property type="component" value="Unassembled WGS sequence"/>
</dbReference>
<dbReference type="Pfam" id="PF00534">
    <property type="entry name" value="Glycos_transf_1"/>
    <property type="match status" value="1"/>
</dbReference>
<dbReference type="RefSeq" id="WP_057088231.1">
    <property type="nucleotide sequence ID" value="NZ_CYZF01000005.1"/>
</dbReference>
<evidence type="ECO:0000313" key="5">
    <source>
        <dbReference type="Proteomes" id="UP000095419"/>
    </source>
</evidence>
<accession>A0A174GMY2</accession>
<dbReference type="EMBL" id="CYZF01000005">
    <property type="protein sequence ID" value="CUO63753.1"/>
    <property type="molecule type" value="Genomic_DNA"/>
</dbReference>
<reference evidence="3 5" key="1">
    <citation type="submission" date="2015-09" db="EMBL/GenBank/DDBJ databases">
        <authorList>
            <consortium name="Pathogen Informatics"/>
        </authorList>
    </citation>
    <scope>NUCLEOTIDE SEQUENCE [LARGE SCALE GENOMIC DNA]</scope>
    <source>
        <strain evidence="3 5">2789STDY5608791</strain>
    </source>
</reference>
<dbReference type="CDD" id="cd03801">
    <property type="entry name" value="GT4_PimA-like"/>
    <property type="match status" value="1"/>
</dbReference>
<keyword evidence="3" id="KW-0328">Glycosyltransferase</keyword>
<protein>
    <submittedName>
        <fullName evidence="4">Glycosyltransferase family 4 protein</fullName>
    </submittedName>
    <submittedName>
        <fullName evidence="3">LPS biosynthesis related glycosyltransferase</fullName>
        <ecNumber evidence="3">2.4.1.246</ecNumber>
    </submittedName>
</protein>
<keyword evidence="3" id="KW-0808">Transferase</keyword>
<dbReference type="EC" id="2.4.1.246" evidence="3"/>
<dbReference type="Gene3D" id="3.40.50.2000">
    <property type="entry name" value="Glycogen Phosphorylase B"/>
    <property type="match status" value="2"/>
</dbReference>
<sequence>MRITWITRSFLDYRIPVFKVLDKLCGHNLTVIYYKDVPPERTQKKIKAVLGERAIARKKELRIGNKPKIDNASKSNTSFRIPISLGLIKQVIESKPDVLVSDGFMQWTYAALAIRALKGIPHVMCYERTKHTERNAGKLRIWYRKFVSRWIDAIDCNGQLTEEYVKELLGWDKSRLTYGHMVADTTGMELAVKQTTDTACYQLRKELGIKGTMLLFVGQLIERKGVEELLDAWKEFSPKEPEATLVYVGNGALEEKLRQRIKDERIGNIVLTGAVDYDSIATYYKTADCFILPTVEDNWSLVIPEAMACGLPVATTIYNGCHPELITQENGWVFDTYNKQSIIDTLQKIISNKDRLKEMGEISKQIVSKHTAERAAQSIMDAICIAQKHCNK</sequence>
<evidence type="ECO:0000259" key="1">
    <source>
        <dbReference type="Pfam" id="PF00534"/>
    </source>
</evidence>
<dbReference type="GO" id="GO:0103011">
    <property type="term" value="F:mannosylfructose-phosphate synthase activity"/>
    <property type="evidence" value="ECO:0007669"/>
    <property type="project" value="UniProtKB-EC"/>
</dbReference>
<evidence type="ECO:0000313" key="3">
    <source>
        <dbReference type="EMBL" id="CUO63753.1"/>
    </source>
</evidence>
<dbReference type="EMBL" id="WCTY01000046">
    <property type="protein sequence ID" value="KAB4180265.1"/>
    <property type="molecule type" value="Genomic_DNA"/>
</dbReference>
<name>A0A174GMY2_BACUN</name>